<comment type="caution">
    <text evidence="4">The sequence shown here is derived from an EMBL/GenBank/DDBJ whole genome shotgun (WGS) entry which is preliminary data.</text>
</comment>
<gene>
    <name evidence="4" type="ORF">niasHT_019091</name>
</gene>
<accession>A0ABD2LAY4</accession>
<dbReference type="CDD" id="cd00176">
    <property type="entry name" value="SPEC"/>
    <property type="match status" value="1"/>
</dbReference>
<evidence type="ECO:0000256" key="2">
    <source>
        <dbReference type="SAM" id="MobiDB-lite"/>
    </source>
</evidence>
<feature type="region of interest" description="Disordered" evidence="2">
    <location>
        <begin position="100"/>
        <end position="141"/>
    </location>
</feature>
<reference evidence="4 5" key="1">
    <citation type="submission" date="2024-10" db="EMBL/GenBank/DDBJ databases">
        <authorList>
            <person name="Kim D."/>
        </authorList>
    </citation>
    <scope>NUCLEOTIDE SEQUENCE [LARGE SCALE GENOMIC DNA]</scope>
    <source>
        <strain evidence="4">BH-2024</strain>
    </source>
</reference>
<keyword evidence="5" id="KW-1185">Reference proteome</keyword>
<dbReference type="InterPro" id="IPR002017">
    <property type="entry name" value="Spectrin_repeat"/>
</dbReference>
<evidence type="ECO:0000256" key="3">
    <source>
        <dbReference type="SAM" id="SignalP"/>
    </source>
</evidence>
<evidence type="ECO:0000313" key="4">
    <source>
        <dbReference type="EMBL" id="KAL3112366.1"/>
    </source>
</evidence>
<protein>
    <submittedName>
        <fullName evidence="4">Uncharacterized protein</fullName>
    </submittedName>
</protein>
<feature type="compositionally biased region" description="Basic residues" evidence="2">
    <location>
        <begin position="212"/>
        <end position="229"/>
    </location>
</feature>
<keyword evidence="1" id="KW-0677">Repeat</keyword>
<feature type="signal peptide" evidence="3">
    <location>
        <begin position="1"/>
        <end position="22"/>
    </location>
</feature>
<feature type="region of interest" description="Disordered" evidence="2">
    <location>
        <begin position="196"/>
        <end position="242"/>
    </location>
</feature>
<evidence type="ECO:0000313" key="5">
    <source>
        <dbReference type="Proteomes" id="UP001620626"/>
    </source>
</evidence>
<dbReference type="Proteomes" id="UP001620626">
    <property type="component" value="Unassembled WGS sequence"/>
</dbReference>
<dbReference type="AlphaFoldDB" id="A0ABD2LAY4"/>
<sequence length="242" mass="28052">MNCCCFFTIFQLYIFVVPYVRSADFGRDLSSVQLLLNKQDTFDNGLNTSEQITAKRDQIFERWDQLKAALIEKPSNLGTAQTLQQFSQDVDEVAEKFQAAQEETHNDPTNIQQKHQKQQAFLSQEDTTGDNVESQSKKREDFDKAIASQQEKLNNLDSLARQLVQAGHYAAPQITAKRDRIFERWDQLKAALIEKPSNLGESRKPCSNSHRTWTKWRRSSKPHRRRHTMTRPTFSRNTKSNS</sequence>
<dbReference type="SUPFAM" id="SSF46966">
    <property type="entry name" value="Spectrin repeat"/>
    <property type="match status" value="2"/>
</dbReference>
<dbReference type="InterPro" id="IPR018159">
    <property type="entry name" value="Spectrin/alpha-actinin"/>
</dbReference>
<dbReference type="Pfam" id="PF00435">
    <property type="entry name" value="Spectrin"/>
    <property type="match status" value="1"/>
</dbReference>
<proteinExistence type="predicted"/>
<feature type="chain" id="PRO_5044837549" evidence="3">
    <location>
        <begin position="23"/>
        <end position="242"/>
    </location>
</feature>
<dbReference type="PANTHER" id="PTHR11915">
    <property type="entry name" value="SPECTRIN/FILAMIN RELATED CYTOSKELETAL PROTEIN"/>
    <property type="match status" value="1"/>
</dbReference>
<organism evidence="4 5">
    <name type="scientific">Heterodera trifolii</name>
    <dbReference type="NCBI Taxonomy" id="157864"/>
    <lineage>
        <taxon>Eukaryota</taxon>
        <taxon>Metazoa</taxon>
        <taxon>Ecdysozoa</taxon>
        <taxon>Nematoda</taxon>
        <taxon>Chromadorea</taxon>
        <taxon>Rhabditida</taxon>
        <taxon>Tylenchina</taxon>
        <taxon>Tylenchomorpha</taxon>
        <taxon>Tylenchoidea</taxon>
        <taxon>Heteroderidae</taxon>
        <taxon>Heteroderinae</taxon>
        <taxon>Heterodera</taxon>
    </lineage>
</organism>
<dbReference type="SMART" id="SM00150">
    <property type="entry name" value="SPEC"/>
    <property type="match status" value="1"/>
</dbReference>
<dbReference type="Gene3D" id="1.20.58.60">
    <property type="match status" value="2"/>
</dbReference>
<dbReference type="EMBL" id="JBICBT010000475">
    <property type="protein sequence ID" value="KAL3112366.1"/>
    <property type="molecule type" value="Genomic_DNA"/>
</dbReference>
<keyword evidence="3" id="KW-0732">Signal</keyword>
<feature type="compositionally biased region" description="Polar residues" evidence="2">
    <location>
        <begin position="107"/>
        <end position="134"/>
    </location>
</feature>
<name>A0ABD2LAY4_9BILA</name>
<evidence type="ECO:0000256" key="1">
    <source>
        <dbReference type="ARBA" id="ARBA00022737"/>
    </source>
</evidence>